<dbReference type="Pfam" id="PF00561">
    <property type="entry name" value="Abhydrolase_1"/>
    <property type="match status" value="1"/>
</dbReference>
<dbReference type="InterPro" id="IPR050266">
    <property type="entry name" value="AB_hydrolase_sf"/>
</dbReference>
<comment type="caution">
    <text evidence="3">The sequence shown here is derived from an EMBL/GenBank/DDBJ whole genome shotgun (WGS) entry which is preliminary data.</text>
</comment>
<protein>
    <recommendedName>
        <fullName evidence="2">AB hydrolase-1 domain-containing protein</fullName>
    </recommendedName>
</protein>
<dbReference type="Gene3D" id="3.40.50.1820">
    <property type="entry name" value="alpha/beta hydrolase"/>
    <property type="match status" value="1"/>
</dbReference>
<name>A0A9W7CCM4_9STRA</name>
<dbReference type="EMBL" id="BRXX01000305">
    <property type="protein sequence ID" value="GMI03726.1"/>
    <property type="molecule type" value="Genomic_DNA"/>
</dbReference>
<evidence type="ECO:0000313" key="4">
    <source>
        <dbReference type="Proteomes" id="UP001165160"/>
    </source>
</evidence>
<proteinExistence type="predicted"/>
<feature type="domain" description="AB hydrolase-1" evidence="2">
    <location>
        <begin position="110"/>
        <end position="214"/>
    </location>
</feature>
<keyword evidence="1" id="KW-1133">Transmembrane helix</keyword>
<feature type="transmembrane region" description="Helical" evidence="1">
    <location>
        <begin position="235"/>
        <end position="256"/>
    </location>
</feature>
<dbReference type="SUPFAM" id="SSF53474">
    <property type="entry name" value="alpha/beta-Hydrolases"/>
    <property type="match status" value="1"/>
</dbReference>
<dbReference type="InterPro" id="IPR000073">
    <property type="entry name" value="AB_hydrolase_1"/>
</dbReference>
<keyword evidence="4" id="KW-1185">Reference proteome</keyword>
<keyword evidence="1" id="KW-0472">Membrane</keyword>
<dbReference type="InterPro" id="IPR029058">
    <property type="entry name" value="AB_hydrolase_fold"/>
</dbReference>
<evidence type="ECO:0000259" key="2">
    <source>
        <dbReference type="Pfam" id="PF00561"/>
    </source>
</evidence>
<reference evidence="4" key="1">
    <citation type="journal article" date="2023" name="Commun. Biol.">
        <title>Genome analysis of Parmales, the sister group of diatoms, reveals the evolutionary specialization of diatoms from phago-mixotrophs to photoautotrophs.</title>
        <authorList>
            <person name="Ban H."/>
            <person name="Sato S."/>
            <person name="Yoshikawa S."/>
            <person name="Yamada K."/>
            <person name="Nakamura Y."/>
            <person name="Ichinomiya M."/>
            <person name="Sato N."/>
            <person name="Blanc-Mathieu R."/>
            <person name="Endo H."/>
            <person name="Kuwata A."/>
            <person name="Ogata H."/>
        </authorList>
    </citation>
    <scope>NUCLEOTIDE SEQUENCE [LARGE SCALE GENOMIC DNA]</scope>
    <source>
        <strain evidence="4">NIES 3699</strain>
    </source>
</reference>
<dbReference type="PANTHER" id="PTHR43798:SF33">
    <property type="entry name" value="HYDROLASE, PUTATIVE (AFU_ORTHOLOGUE AFUA_2G14860)-RELATED"/>
    <property type="match status" value="1"/>
</dbReference>
<organism evidence="3 4">
    <name type="scientific">Triparma verrucosa</name>
    <dbReference type="NCBI Taxonomy" id="1606542"/>
    <lineage>
        <taxon>Eukaryota</taxon>
        <taxon>Sar</taxon>
        <taxon>Stramenopiles</taxon>
        <taxon>Ochrophyta</taxon>
        <taxon>Bolidophyceae</taxon>
        <taxon>Parmales</taxon>
        <taxon>Triparmaceae</taxon>
        <taxon>Triparma</taxon>
    </lineage>
</organism>
<feature type="transmembrane region" description="Helical" evidence="1">
    <location>
        <begin position="51"/>
        <end position="69"/>
    </location>
</feature>
<dbReference type="Proteomes" id="UP001165160">
    <property type="component" value="Unassembled WGS sequence"/>
</dbReference>
<gene>
    <name evidence="3" type="ORF">TrVE_jg3594</name>
</gene>
<dbReference type="AlphaFoldDB" id="A0A9W7CCM4"/>
<keyword evidence="1" id="KW-0812">Transmembrane</keyword>
<evidence type="ECO:0000313" key="3">
    <source>
        <dbReference type="EMBL" id="GMI03726.1"/>
    </source>
</evidence>
<sequence>MVLQQYAGVVTLAAVAAFPLLNPLKIPAPVFGLVQLAMLGALLYYHPVNTITLGVTCLGMTMLSHGVILQRKEGSHNTAEYCFHKSPTTTTTTTTTNTNTTQKKKKGSKPMMVFIHGWPDNGDVWNSQIDHFSKTHTCVTITLPHYGRSDAPVLKRYPCGCSIDNLVDVSKNAVVEILKKTKEKQIILVCHDWGSWVGLQLQRRYPELIRKCVVFDVAWVEYDCTKFNMRQVLTLIKMGVAYQYYIMFCWALGLLFGKLGEFIGMRLLEPMVAGMNVPKSSFENRSPDSPLNVHMGATYFYFHWQVLMEMMGAREGFDDRQKVKDRTPLYSEDHKLDVLFIYSADKGFRLHPRKFEKLKERDGSDVKALGEKGMSNKIGHWLQVTAADEVNRFMDEFLTGESNK</sequence>
<evidence type="ECO:0000256" key="1">
    <source>
        <dbReference type="SAM" id="Phobius"/>
    </source>
</evidence>
<dbReference type="GO" id="GO:0016020">
    <property type="term" value="C:membrane"/>
    <property type="evidence" value="ECO:0007669"/>
    <property type="project" value="TreeGrafter"/>
</dbReference>
<accession>A0A9W7CCM4</accession>
<dbReference type="PANTHER" id="PTHR43798">
    <property type="entry name" value="MONOACYLGLYCEROL LIPASE"/>
    <property type="match status" value="1"/>
</dbReference>